<protein>
    <recommendedName>
        <fullName evidence="5">Transport permease protein</fullName>
    </recommendedName>
</protein>
<evidence type="ECO:0000259" key="6">
    <source>
        <dbReference type="PROSITE" id="PS51012"/>
    </source>
</evidence>
<evidence type="ECO:0000256" key="2">
    <source>
        <dbReference type="ARBA" id="ARBA00022692"/>
    </source>
</evidence>
<evidence type="ECO:0000256" key="5">
    <source>
        <dbReference type="RuleBase" id="RU361157"/>
    </source>
</evidence>
<keyword evidence="8" id="KW-1185">Reference proteome</keyword>
<evidence type="ECO:0000256" key="1">
    <source>
        <dbReference type="ARBA" id="ARBA00004141"/>
    </source>
</evidence>
<keyword evidence="2 5" id="KW-0812">Transmembrane</keyword>
<dbReference type="KEGG" id="mpar:F7D14_03260"/>
<name>A0A6B8MD20_9HYPH</name>
<feature type="transmembrane region" description="Helical" evidence="5">
    <location>
        <begin position="49"/>
        <end position="67"/>
    </location>
</feature>
<comment type="subcellular location">
    <subcellularLocation>
        <location evidence="5">Cell inner membrane</location>
        <topology evidence="5">Multi-pass membrane protein</topology>
    </subcellularLocation>
    <subcellularLocation>
        <location evidence="1">Membrane</location>
        <topology evidence="1">Multi-pass membrane protein</topology>
    </subcellularLocation>
</comment>
<dbReference type="InterPro" id="IPR052902">
    <property type="entry name" value="ABC-2_transporter"/>
</dbReference>
<feature type="transmembrane region" description="Helical" evidence="5">
    <location>
        <begin position="99"/>
        <end position="125"/>
    </location>
</feature>
<feature type="transmembrane region" description="Helical" evidence="5">
    <location>
        <begin position="20"/>
        <end position="37"/>
    </location>
</feature>
<accession>A0A6B8MD20</accession>
<feature type="transmembrane region" description="Helical" evidence="5">
    <location>
        <begin position="223"/>
        <end position="246"/>
    </location>
</feature>
<organism evidence="7 8">
    <name type="scientific">Methylocystis parvus</name>
    <dbReference type="NCBI Taxonomy" id="134"/>
    <lineage>
        <taxon>Bacteria</taxon>
        <taxon>Pseudomonadati</taxon>
        <taxon>Pseudomonadota</taxon>
        <taxon>Alphaproteobacteria</taxon>
        <taxon>Hyphomicrobiales</taxon>
        <taxon>Methylocystaceae</taxon>
        <taxon>Methylocystis</taxon>
    </lineage>
</organism>
<feature type="transmembrane region" description="Helical" evidence="5">
    <location>
        <begin position="131"/>
        <end position="160"/>
    </location>
</feature>
<dbReference type="GO" id="GO:0140359">
    <property type="term" value="F:ABC-type transporter activity"/>
    <property type="evidence" value="ECO:0007669"/>
    <property type="project" value="InterPro"/>
</dbReference>
<dbReference type="InterPro" id="IPR047817">
    <property type="entry name" value="ABC2_TM_bact-type"/>
</dbReference>
<dbReference type="RefSeq" id="WP_081495674.1">
    <property type="nucleotide sequence ID" value="NZ_CP044331.1"/>
</dbReference>
<dbReference type="PROSITE" id="PS51012">
    <property type="entry name" value="ABC_TM2"/>
    <property type="match status" value="1"/>
</dbReference>
<comment type="similarity">
    <text evidence="5">Belongs to the ABC-2 integral membrane protein family.</text>
</comment>
<sequence>MLLRYSYLLRATYTRILDIIYWPLVQMLTWGFLQTYLVQAGALQAPGGAGQAAGTLIGAILLWDILLRGQQGFSFSFIEEMWSRNLPNILMSPLRPAEFVVSLILMSLIRLALGVLPVTLFAILFFGFNLWALGVAFGAFFAVLMFFAWSIGLFVSGLLLRLGLGAENLVWSIMFVVQPLGAVYYPVSTLPHWLQPISWSLPPTYVFEGLRAALIDHVIRWDLLAQGFAIDVFLFAAACVAFGQLLQSARRAGTLLQTGE</sequence>
<feature type="domain" description="ABC transmembrane type-2" evidence="6">
    <location>
        <begin position="14"/>
        <end position="245"/>
    </location>
</feature>
<dbReference type="AlphaFoldDB" id="A0A6B8MD20"/>
<feature type="transmembrane region" description="Helical" evidence="5">
    <location>
        <begin position="169"/>
        <end position="187"/>
    </location>
</feature>
<evidence type="ECO:0000313" key="7">
    <source>
        <dbReference type="EMBL" id="QGM99519.1"/>
    </source>
</evidence>
<dbReference type="GO" id="GO:0005886">
    <property type="term" value="C:plasma membrane"/>
    <property type="evidence" value="ECO:0007669"/>
    <property type="project" value="UniProtKB-SubCell"/>
</dbReference>
<keyword evidence="4 5" id="KW-0472">Membrane</keyword>
<evidence type="ECO:0000256" key="4">
    <source>
        <dbReference type="ARBA" id="ARBA00023136"/>
    </source>
</evidence>
<keyword evidence="3 5" id="KW-1133">Transmembrane helix</keyword>
<keyword evidence="5" id="KW-0813">Transport</keyword>
<dbReference type="Pfam" id="PF01061">
    <property type="entry name" value="ABC2_membrane"/>
    <property type="match status" value="1"/>
</dbReference>
<evidence type="ECO:0000256" key="3">
    <source>
        <dbReference type="ARBA" id="ARBA00022989"/>
    </source>
</evidence>
<keyword evidence="5" id="KW-1003">Cell membrane</keyword>
<proteinExistence type="inferred from homology"/>
<dbReference type="PANTHER" id="PTHR43027">
    <property type="entry name" value="DOXORUBICIN RESISTANCE ABC TRANSPORTER PERMEASE PROTEIN DRRC-RELATED"/>
    <property type="match status" value="1"/>
</dbReference>
<dbReference type="Proteomes" id="UP000422569">
    <property type="component" value="Chromosome"/>
</dbReference>
<gene>
    <name evidence="7" type="ORF">F7D14_03260</name>
</gene>
<reference evidence="7 8" key="1">
    <citation type="submission" date="2019-09" db="EMBL/GenBank/DDBJ databases">
        <title>Isolation and complete genome sequencing of Methylocystis species.</title>
        <authorList>
            <person name="Rumah B.L."/>
            <person name="Stead C.E."/>
            <person name="Stevens B.C."/>
            <person name="Minton N.P."/>
            <person name="Grosse-Honebrink A."/>
            <person name="Zhang Y."/>
        </authorList>
    </citation>
    <scope>NUCLEOTIDE SEQUENCE [LARGE SCALE GENOMIC DNA]</scope>
    <source>
        <strain evidence="7 8">BRCS2</strain>
    </source>
</reference>
<dbReference type="EMBL" id="CP044331">
    <property type="protein sequence ID" value="QGM99519.1"/>
    <property type="molecule type" value="Genomic_DNA"/>
</dbReference>
<dbReference type="PANTHER" id="PTHR43027:SF1">
    <property type="entry name" value="DOXORUBICIN RESISTANCE ABC TRANSPORTER PERMEASE PROTEIN DRRC-RELATED"/>
    <property type="match status" value="1"/>
</dbReference>
<evidence type="ECO:0000313" key="8">
    <source>
        <dbReference type="Proteomes" id="UP000422569"/>
    </source>
</evidence>
<dbReference type="InterPro" id="IPR013525">
    <property type="entry name" value="ABC2_TM"/>
</dbReference>